<evidence type="ECO:0000256" key="1">
    <source>
        <dbReference type="ARBA" id="ARBA00022737"/>
    </source>
</evidence>
<evidence type="ECO:0000313" key="6">
    <source>
        <dbReference type="Proteomes" id="UP000664859"/>
    </source>
</evidence>
<keyword evidence="6" id="KW-1185">Reference proteome</keyword>
<evidence type="ECO:0000313" key="5">
    <source>
        <dbReference type="EMBL" id="KAG5191208.1"/>
    </source>
</evidence>
<name>A0A835ZLU7_9STRA</name>
<dbReference type="SMART" id="SM00225">
    <property type="entry name" value="BTB"/>
    <property type="match status" value="2"/>
</dbReference>
<dbReference type="Pfam" id="PF13540">
    <property type="entry name" value="RCC1_2"/>
    <property type="match status" value="3"/>
</dbReference>
<dbReference type="OrthoDB" id="8068875at2759"/>
<comment type="caution">
    <text evidence="5">The sequence shown here is derived from an EMBL/GenBank/DDBJ whole genome shotgun (WGS) entry which is preliminary data.</text>
</comment>
<protein>
    <submittedName>
        <fullName evidence="5">Regulator of chromosome condensation 1/beta-lactamase-inhibitor protein II</fullName>
    </submittedName>
</protein>
<feature type="domain" description="BTB" evidence="4">
    <location>
        <begin position="629"/>
        <end position="726"/>
    </location>
</feature>
<feature type="region of interest" description="Disordered" evidence="3">
    <location>
        <begin position="30"/>
        <end position="49"/>
    </location>
</feature>
<proteinExistence type="predicted"/>
<evidence type="ECO:0000259" key="4">
    <source>
        <dbReference type="PROSITE" id="PS50097"/>
    </source>
</evidence>
<dbReference type="EMBL" id="JAFCMP010000022">
    <property type="protein sequence ID" value="KAG5191208.1"/>
    <property type="molecule type" value="Genomic_DNA"/>
</dbReference>
<keyword evidence="1" id="KW-0677">Repeat</keyword>
<dbReference type="PROSITE" id="PS50012">
    <property type="entry name" value="RCC1_3"/>
    <property type="match status" value="3"/>
</dbReference>
<gene>
    <name evidence="5" type="ORF">JKP88DRAFT_266623</name>
</gene>
<dbReference type="PRINTS" id="PR00633">
    <property type="entry name" value="RCCNDNSATION"/>
</dbReference>
<evidence type="ECO:0000256" key="3">
    <source>
        <dbReference type="SAM" id="MobiDB-lite"/>
    </source>
</evidence>
<dbReference type="PROSITE" id="PS50097">
    <property type="entry name" value="BTB"/>
    <property type="match status" value="1"/>
</dbReference>
<reference evidence="5" key="1">
    <citation type="submission" date="2021-02" db="EMBL/GenBank/DDBJ databases">
        <title>First Annotated Genome of the Yellow-green Alga Tribonema minus.</title>
        <authorList>
            <person name="Mahan K.M."/>
        </authorList>
    </citation>
    <scope>NUCLEOTIDE SEQUENCE</scope>
    <source>
        <strain evidence="5">UTEX B ZZ1240</strain>
    </source>
</reference>
<dbReference type="InterPro" id="IPR009091">
    <property type="entry name" value="RCC1/BLIP-II"/>
</dbReference>
<sequence>MLVGVPVHDVAQRWHEESLRMWLTATESEQADPAAGGGSGGGAAASEHAVEGMSRMGAAAAPRAVAAPARSLRGLHVAAAAAGYGFTAAVTTDGRLFMCGYNDRGQLGCDGGSGGGGGAAAAVSEHASACAEAIGRVVRDFKTSSPRQPPLRACNQLSFPARAGLAGLGHRMNMPSFQMVKALEPHRVMQVACGQQHVIARVAEGARHAAAAAAGDSQHRSAPAATALYGWGNGNLGQLGIGIYGIGRSRLRPCKIELVADDDADDAREAPVIVDIACGTNHNVAVTADGAVYGWGHSEYNQHGNDDDTYRGSRACAAAARDPFYYYRPRRVPGLGGVRIAAIACGANFTLGITTDRTLYSWGWNGHYVLGGGPSRVSPSPARVLGLTGVRHVSAGMRHAVAIADPLDGAPLGRGALAPLVNNAQLADARLAIVVGGGDDNDDCGDGGDGDVVFVHRCRTLCRASSVFVYLFVFRERSSTRLSSQARASRSCAGLPGLPTAELHADEHPDLNAAVLLALVTYLYTDRLKCADDDDLTALGRLAQALRLPRLAALCAKRQTWRARRDWFDARANPGADVTVRAPRFCGCQTWRARRNWFDARANPGADVTVPESTLHADLEGLVDSWKHADLCLKLEGPDGAVTFPAHKPLLCRFEYFRALLCGAFAESRAAAAAAPRAAAAPAAPAAAAALPLIDLSGFVEDGLCDARLFAVLLRHACSGAPRVPPALARDGAALAAVVTAAAAAGMEDLVAACERALVAHAAAAGSGSPGGTGSGAAVDVAELHEFAEAYGLRRLARQCTAMAMYSNSGGGCTCSAATFGPVATPLC</sequence>
<dbReference type="Proteomes" id="UP000664859">
    <property type="component" value="Unassembled WGS sequence"/>
</dbReference>
<dbReference type="InterPro" id="IPR011333">
    <property type="entry name" value="SKP1/BTB/POZ_sf"/>
</dbReference>
<dbReference type="PANTHER" id="PTHR22870:SF408">
    <property type="entry name" value="OS09G0560450 PROTEIN"/>
    <property type="match status" value="1"/>
</dbReference>
<dbReference type="Gene3D" id="2.130.10.30">
    <property type="entry name" value="Regulator of chromosome condensation 1/beta-lactamase-inhibitor protein II"/>
    <property type="match status" value="2"/>
</dbReference>
<dbReference type="PANTHER" id="PTHR22870">
    <property type="entry name" value="REGULATOR OF CHROMOSOME CONDENSATION"/>
    <property type="match status" value="1"/>
</dbReference>
<dbReference type="AlphaFoldDB" id="A0A835ZLU7"/>
<organism evidence="5 6">
    <name type="scientific">Tribonema minus</name>
    <dbReference type="NCBI Taxonomy" id="303371"/>
    <lineage>
        <taxon>Eukaryota</taxon>
        <taxon>Sar</taxon>
        <taxon>Stramenopiles</taxon>
        <taxon>Ochrophyta</taxon>
        <taxon>PX clade</taxon>
        <taxon>Xanthophyceae</taxon>
        <taxon>Tribonematales</taxon>
        <taxon>Tribonemataceae</taxon>
        <taxon>Tribonema</taxon>
    </lineage>
</organism>
<dbReference type="InterPro" id="IPR000210">
    <property type="entry name" value="BTB/POZ_dom"/>
</dbReference>
<feature type="repeat" description="RCC1" evidence="2">
    <location>
        <begin position="357"/>
        <end position="406"/>
    </location>
</feature>
<accession>A0A835ZLU7</accession>
<dbReference type="SUPFAM" id="SSF54695">
    <property type="entry name" value="POZ domain"/>
    <property type="match status" value="1"/>
</dbReference>
<dbReference type="InterPro" id="IPR000408">
    <property type="entry name" value="Reg_chr_condens"/>
</dbReference>
<feature type="repeat" description="RCC1" evidence="2">
    <location>
        <begin position="290"/>
        <end position="356"/>
    </location>
</feature>
<evidence type="ECO:0000256" key="2">
    <source>
        <dbReference type="PROSITE-ProRule" id="PRU00235"/>
    </source>
</evidence>
<dbReference type="SUPFAM" id="SSF50985">
    <property type="entry name" value="RCC1/BLIP-II"/>
    <property type="match status" value="1"/>
</dbReference>
<feature type="repeat" description="RCC1" evidence="2">
    <location>
        <begin position="226"/>
        <end position="289"/>
    </location>
</feature>
<dbReference type="Gene3D" id="3.30.710.10">
    <property type="entry name" value="Potassium Channel Kv1.1, Chain A"/>
    <property type="match status" value="2"/>
</dbReference>
<dbReference type="InterPro" id="IPR051210">
    <property type="entry name" value="Ub_ligase/GEF_domain"/>
</dbReference>